<evidence type="ECO:0008006" key="5">
    <source>
        <dbReference type="Google" id="ProtNLM"/>
    </source>
</evidence>
<dbReference type="GeneID" id="20526364"/>
<keyword evidence="1" id="KW-0175">Coiled coil</keyword>
<dbReference type="CDD" id="cd23784">
    <property type="entry name" value="RWD_Spc25"/>
    <property type="match status" value="1"/>
</dbReference>
<feature type="compositionally biased region" description="Low complexity" evidence="2">
    <location>
        <begin position="82"/>
        <end position="103"/>
    </location>
</feature>
<dbReference type="RefSeq" id="XP_009493817.1">
    <property type="nucleotide sequence ID" value="XM_009495542.1"/>
</dbReference>
<dbReference type="Gene3D" id="6.10.250.1950">
    <property type="match status" value="1"/>
</dbReference>
<keyword evidence="4" id="KW-1185">Reference proteome</keyword>
<protein>
    <recommendedName>
        <fullName evidence="5">Kinetochore protein SPC25</fullName>
    </recommendedName>
</protein>
<feature type="non-terminal residue" evidence="3">
    <location>
        <position position="363"/>
    </location>
</feature>
<dbReference type="AlphaFoldDB" id="A0A058ZE89"/>
<reference evidence="3" key="1">
    <citation type="submission" date="2013-04" db="EMBL/GenBank/DDBJ databases">
        <title>The Genome Sequence of Fonticula alba ATCC 38817.</title>
        <authorList>
            <consortium name="The Broad Institute Genomics Platform"/>
            <person name="Russ C."/>
            <person name="Cuomo C."/>
            <person name="Burger G."/>
            <person name="Gray M.W."/>
            <person name="Holland P.W.H."/>
            <person name="King N."/>
            <person name="Lang F.B.F."/>
            <person name="Roger A.J."/>
            <person name="Ruiz-Trillo I."/>
            <person name="Brown M."/>
            <person name="Walker B."/>
            <person name="Young S."/>
            <person name="Zeng Q."/>
            <person name="Gargeya S."/>
            <person name="Fitzgerald M."/>
            <person name="Haas B."/>
            <person name="Abouelleil A."/>
            <person name="Allen A.W."/>
            <person name="Alvarado L."/>
            <person name="Arachchi H.M."/>
            <person name="Berlin A.M."/>
            <person name="Chapman S.B."/>
            <person name="Gainer-Dewar J."/>
            <person name="Goldberg J."/>
            <person name="Griggs A."/>
            <person name="Gujja S."/>
            <person name="Hansen M."/>
            <person name="Howarth C."/>
            <person name="Imamovic A."/>
            <person name="Ireland A."/>
            <person name="Larimer J."/>
            <person name="McCowan C."/>
            <person name="Murphy C."/>
            <person name="Pearson M."/>
            <person name="Poon T.W."/>
            <person name="Priest M."/>
            <person name="Roberts A."/>
            <person name="Saif S."/>
            <person name="Shea T."/>
            <person name="Sisk P."/>
            <person name="Sykes S."/>
            <person name="Wortman J."/>
            <person name="Nusbaum C."/>
            <person name="Birren B."/>
        </authorList>
    </citation>
    <scope>NUCLEOTIDE SEQUENCE [LARGE SCALE GENOMIC DNA]</scope>
    <source>
        <strain evidence="3">ATCC 38817</strain>
    </source>
</reference>
<evidence type="ECO:0000313" key="3">
    <source>
        <dbReference type="EMBL" id="KCV72238.1"/>
    </source>
</evidence>
<accession>A0A058ZE89</accession>
<feature type="coiled-coil region" evidence="1">
    <location>
        <begin position="195"/>
        <end position="243"/>
    </location>
</feature>
<evidence type="ECO:0000313" key="4">
    <source>
        <dbReference type="Proteomes" id="UP000030693"/>
    </source>
</evidence>
<proteinExistence type="predicted"/>
<name>A0A058ZE89_FONAL</name>
<evidence type="ECO:0000256" key="1">
    <source>
        <dbReference type="SAM" id="Coils"/>
    </source>
</evidence>
<dbReference type="Proteomes" id="UP000030693">
    <property type="component" value="Unassembled WGS sequence"/>
</dbReference>
<organism evidence="3">
    <name type="scientific">Fonticula alba</name>
    <name type="common">Slime mold</name>
    <dbReference type="NCBI Taxonomy" id="691883"/>
    <lineage>
        <taxon>Eukaryota</taxon>
        <taxon>Rotosphaerida</taxon>
        <taxon>Fonticulaceae</taxon>
        <taxon>Fonticula</taxon>
    </lineage>
</organism>
<gene>
    <name evidence="3" type="ORF">H696_01639</name>
</gene>
<evidence type="ECO:0000256" key="2">
    <source>
        <dbReference type="SAM" id="MobiDB-lite"/>
    </source>
</evidence>
<feature type="region of interest" description="Disordered" evidence="2">
    <location>
        <begin position="1"/>
        <end position="103"/>
    </location>
</feature>
<dbReference type="EMBL" id="KB932202">
    <property type="protein sequence ID" value="KCV72238.1"/>
    <property type="molecule type" value="Genomic_DNA"/>
</dbReference>
<sequence length="363" mass="38996">MASSLKRRLSISEGPSGVAGDMLGPGELHRRESLGSPKRLRLSFSQQQREQEQQEQQQQRPMDFDGERSSSFLRSSQPPQPSAGGSSLAKSTDASQASASASASAEDNLVDSLSQESDQLIQEIRSVLAGIQASFDHWVMDVVNGDAAAEARHLDIVSARHAEIESIGSLSEQQSQQLEVYNRAIHQTEGLGERLAELEASRAATTERLGRLEAQVQELQRAIAQEEQDLEAIRAAQRRKEARAGALLDRFSQFLGLRIHKSRSTFSFIFSNIDELDPNREFVVTLALNKGNSLNGAPGRLISPHMPPRPPPVPRLCLLGPGVHAPAAGARAHHGPAPQGPVAACIPPACAAGVPRVGGATCM</sequence>